<dbReference type="InterPro" id="IPR011990">
    <property type="entry name" value="TPR-like_helical_dom_sf"/>
</dbReference>
<dbReference type="RefSeq" id="WP_345473891.1">
    <property type="nucleotide sequence ID" value="NZ_BAABHF010000050.1"/>
</dbReference>
<dbReference type="InterPro" id="IPR019734">
    <property type="entry name" value="TPR_rpt"/>
</dbReference>
<dbReference type="EMBL" id="BAABHF010000050">
    <property type="protein sequence ID" value="GAA4515372.1"/>
    <property type="molecule type" value="Genomic_DNA"/>
</dbReference>
<proteinExistence type="predicted"/>
<dbReference type="Proteomes" id="UP001500503">
    <property type="component" value="Unassembled WGS sequence"/>
</dbReference>
<dbReference type="Pfam" id="PF13432">
    <property type="entry name" value="TPR_16"/>
    <property type="match status" value="2"/>
</dbReference>
<gene>
    <name evidence="2" type="ORF">GCM10023191_085090</name>
</gene>
<dbReference type="InterPro" id="IPR050767">
    <property type="entry name" value="Sel1_AlgK"/>
</dbReference>
<keyword evidence="3" id="KW-1185">Reference proteome</keyword>
<dbReference type="PROSITE" id="PS50005">
    <property type="entry name" value="TPR"/>
    <property type="match status" value="1"/>
</dbReference>
<dbReference type="Pfam" id="PF21813">
    <property type="entry name" value="DUF6882"/>
    <property type="match status" value="1"/>
</dbReference>
<name>A0ABP8R1H6_9ACTN</name>
<dbReference type="Pfam" id="PF08238">
    <property type="entry name" value="Sel1"/>
    <property type="match status" value="2"/>
</dbReference>
<keyword evidence="1" id="KW-0802">TPR repeat</keyword>
<evidence type="ECO:0000313" key="3">
    <source>
        <dbReference type="Proteomes" id="UP001500503"/>
    </source>
</evidence>
<dbReference type="InterPro" id="IPR049249">
    <property type="entry name" value="DUF6882"/>
</dbReference>
<dbReference type="SUPFAM" id="SSF81901">
    <property type="entry name" value="HCP-like"/>
    <property type="match status" value="2"/>
</dbReference>
<dbReference type="InterPro" id="IPR006597">
    <property type="entry name" value="Sel1-like"/>
</dbReference>
<evidence type="ECO:0008006" key="4">
    <source>
        <dbReference type="Google" id="ProtNLM"/>
    </source>
</evidence>
<comment type="caution">
    <text evidence="2">The sequence shown here is derived from an EMBL/GenBank/DDBJ whole genome shotgun (WGS) entry which is preliminary data.</text>
</comment>
<dbReference type="SMART" id="SM00671">
    <property type="entry name" value="SEL1"/>
    <property type="match status" value="5"/>
</dbReference>
<dbReference type="Gene3D" id="1.25.40.10">
    <property type="entry name" value="Tetratricopeptide repeat domain"/>
    <property type="match status" value="2"/>
</dbReference>
<dbReference type="PANTHER" id="PTHR11102">
    <property type="entry name" value="SEL-1-LIKE PROTEIN"/>
    <property type="match status" value="1"/>
</dbReference>
<dbReference type="PANTHER" id="PTHR11102:SF160">
    <property type="entry name" value="ERAD-ASSOCIATED E3 UBIQUITIN-PROTEIN LIGASE COMPONENT HRD3"/>
    <property type="match status" value="1"/>
</dbReference>
<reference evidence="3" key="1">
    <citation type="journal article" date="2019" name="Int. J. Syst. Evol. Microbiol.">
        <title>The Global Catalogue of Microorganisms (GCM) 10K type strain sequencing project: providing services to taxonomists for standard genome sequencing and annotation.</title>
        <authorList>
            <consortium name="The Broad Institute Genomics Platform"/>
            <consortium name="The Broad Institute Genome Sequencing Center for Infectious Disease"/>
            <person name="Wu L."/>
            <person name="Ma J."/>
        </authorList>
    </citation>
    <scope>NUCLEOTIDE SEQUENCE [LARGE SCALE GENOMIC DNA]</scope>
    <source>
        <strain evidence="3">JCM 17933</strain>
    </source>
</reference>
<feature type="repeat" description="TPR" evidence="1">
    <location>
        <begin position="106"/>
        <end position="139"/>
    </location>
</feature>
<sequence>MTDAQYPPAAVELRARALAAQRESRWAEAEALFRQAFEAGHPVAAYELGLGLLDHGDRDGANAWYRRAAEQGVPAAAFEIGYEEQRQGDLGEAERLYRQAADGGHRSGILNLGVLLENRGDLSEAMDLYRRAWDLGEHRAAFNIGKIHDDDGKGDLALAAEWYERAAERGNAGAAYNLGHVRRDQGDEAAMVKAWQRAAELKHPKAAYSLGLIFREKGDKESAVVWLRRAVEDFAHRAAAGKLADIYERDGDRDRARFWRDVPYGLGAYSPEFEAFASEGAVAAIHRQDVLGEALGDGDVSFDVDERTLTTGGRTYHGVTLLGSFSHLDRSWLWAWANDHYQDDHPAVEPLRAVREYGRDHDIAEFTVGRLDLSGFPNPHQAGTTVAIAAGALLGGNGVHSCGINDGQGSAYFHLDDPELPVAAYDPLAAPRLVTRAVEVFPSDPRRVVRGLVAHYGSRIAEGPNVIQGHFPDGHTLTVGFSSDGLVSGITSKHDPS</sequence>
<evidence type="ECO:0000313" key="2">
    <source>
        <dbReference type="EMBL" id="GAA4515372.1"/>
    </source>
</evidence>
<organism evidence="2 3">
    <name type="scientific">Actinoallomurus oryzae</name>
    <dbReference type="NCBI Taxonomy" id="502180"/>
    <lineage>
        <taxon>Bacteria</taxon>
        <taxon>Bacillati</taxon>
        <taxon>Actinomycetota</taxon>
        <taxon>Actinomycetes</taxon>
        <taxon>Streptosporangiales</taxon>
        <taxon>Thermomonosporaceae</taxon>
        <taxon>Actinoallomurus</taxon>
    </lineage>
</organism>
<protein>
    <recommendedName>
        <fullName evidence="4">Sel1 repeat family protein</fullName>
    </recommendedName>
</protein>
<evidence type="ECO:0000256" key="1">
    <source>
        <dbReference type="PROSITE-ProRule" id="PRU00339"/>
    </source>
</evidence>
<accession>A0ABP8R1H6</accession>